<dbReference type="Proteomes" id="UP000615003">
    <property type="component" value="Unassembled WGS sequence"/>
</dbReference>
<accession>A0A2K4XAQ0</accession>
<dbReference type="Proteomes" id="UP000238288">
    <property type="component" value="Chromosome PCAR9a"/>
</dbReference>
<dbReference type="EMBL" id="AQGW01000023">
    <property type="protein sequence ID" value="MBE0383961.1"/>
    <property type="molecule type" value="Genomic_DNA"/>
</dbReference>
<sequence length="163" mass="18294">MPSKPKEPSAKQLDLERYIPALVNFLSNKLSSGASVCYRKNFNVGVIEWRVLAMLKVESNISANRICQVIGLDKAAVSRALKQLQTLEHISFVKDEHDGRSSLAKLTLQGEKLHDEILTVALERESLLLHGVSEKEIDTLIDVLLKLNKNIKKVNEFEVSDTE</sequence>
<dbReference type="PANTHER" id="PTHR35790">
    <property type="entry name" value="HTH-TYPE TRANSCRIPTIONAL REGULATOR PCHR"/>
    <property type="match status" value="1"/>
</dbReference>
<evidence type="ECO:0000313" key="7">
    <source>
        <dbReference type="Proteomes" id="UP000238288"/>
    </source>
</evidence>
<reference evidence="6 7" key="2">
    <citation type="submission" date="2017-11" db="EMBL/GenBank/DDBJ databases">
        <authorList>
            <person name="Han C.G."/>
        </authorList>
    </citation>
    <scope>NUCLEOTIDE SEQUENCE [LARGE SCALE GENOMIC DNA]</scope>
    <source>
        <strain evidence="7">ATCC 43555</strain>
        <strain evidence="6">ATCC43555</strain>
    </source>
</reference>
<keyword evidence="1" id="KW-0805">Transcription regulation</keyword>
<protein>
    <submittedName>
        <fullName evidence="6">MarR family transcriptional regulator</fullName>
    </submittedName>
</protein>
<reference evidence="5 8" key="1">
    <citation type="submission" date="2015-06" db="EMBL/GenBank/DDBJ databases">
        <title>Genome sequence of Pseudoalteromonas carrageenovora.</title>
        <authorList>
            <person name="Xie B.-B."/>
            <person name="Rong J.-C."/>
            <person name="Qin Q.-L."/>
            <person name="Zhang Y.-Z."/>
        </authorList>
    </citation>
    <scope>NUCLEOTIDE SEQUENCE [LARGE SCALE GENOMIC DNA]</scope>
    <source>
        <strain evidence="5 8">IAM 12662</strain>
    </source>
</reference>
<evidence type="ECO:0000313" key="6">
    <source>
        <dbReference type="EMBL" id="SOU41385.1"/>
    </source>
</evidence>
<dbReference type="RefSeq" id="WP_104642960.1">
    <property type="nucleotide sequence ID" value="NZ_AQGW01000023.1"/>
</dbReference>
<proteinExistence type="predicted"/>
<dbReference type="PRINTS" id="PR00598">
    <property type="entry name" value="HTHMARR"/>
</dbReference>
<dbReference type="SUPFAM" id="SSF46785">
    <property type="entry name" value="Winged helix' DNA-binding domain"/>
    <property type="match status" value="1"/>
</dbReference>
<evidence type="ECO:0000256" key="2">
    <source>
        <dbReference type="ARBA" id="ARBA00023125"/>
    </source>
</evidence>
<dbReference type="GO" id="GO:0003677">
    <property type="term" value="F:DNA binding"/>
    <property type="evidence" value="ECO:0007669"/>
    <property type="project" value="UniProtKB-KW"/>
</dbReference>
<dbReference type="OrthoDB" id="8906692at2"/>
<dbReference type="InterPro" id="IPR036388">
    <property type="entry name" value="WH-like_DNA-bd_sf"/>
</dbReference>
<evidence type="ECO:0000256" key="3">
    <source>
        <dbReference type="ARBA" id="ARBA00023163"/>
    </source>
</evidence>
<dbReference type="PROSITE" id="PS50995">
    <property type="entry name" value="HTH_MARR_2"/>
    <property type="match status" value="1"/>
</dbReference>
<dbReference type="Gene3D" id="1.10.10.10">
    <property type="entry name" value="Winged helix-like DNA-binding domain superfamily/Winged helix DNA-binding domain"/>
    <property type="match status" value="1"/>
</dbReference>
<dbReference type="PANTHER" id="PTHR35790:SF4">
    <property type="entry name" value="HTH-TYPE TRANSCRIPTIONAL REGULATOR PCHR"/>
    <property type="match status" value="1"/>
</dbReference>
<dbReference type="GeneID" id="93664067"/>
<dbReference type="InterPro" id="IPR036390">
    <property type="entry name" value="WH_DNA-bd_sf"/>
</dbReference>
<evidence type="ECO:0000256" key="1">
    <source>
        <dbReference type="ARBA" id="ARBA00023015"/>
    </source>
</evidence>
<evidence type="ECO:0000313" key="5">
    <source>
        <dbReference type="EMBL" id="MBE0383961.1"/>
    </source>
</evidence>
<organism evidence="6 7">
    <name type="scientific">Pseudoalteromonas carrageenovora IAM 12662</name>
    <dbReference type="NCBI Taxonomy" id="1314868"/>
    <lineage>
        <taxon>Bacteria</taxon>
        <taxon>Pseudomonadati</taxon>
        <taxon>Pseudomonadota</taxon>
        <taxon>Gammaproteobacteria</taxon>
        <taxon>Alteromonadales</taxon>
        <taxon>Pseudoalteromonadaceae</taxon>
        <taxon>Pseudoalteromonas</taxon>
    </lineage>
</organism>
<keyword evidence="2" id="KW-0238">DNA-binding</keyword>
<keyword evidence="8" id="KW-1185">Reference proteome</keyword>
<feature type="domain" description="HTH marR-type" evidence="4">
    <location>
        <begin position="12"/>
        <end position="149"/>
    </location>
</feature>
<dbReference type="InterPro" id="IPR052067">
    <property type="entry name" value="Metal_resp_HTH_trans_reg"/>
</dbReference>
<evidence type="ECO:0000313" key="8">
    <source>
        <dbReference type="Proteomes" id="UP000615003"/>
    </source>
</evidence>
<gene>
    <name evidence="6" type="ORF">PCAR9_A30565</name>
    <name evidence="5" type="ORF">PCARR_a2291</name>
</gene>
<keyword evidence="3" id="KW-0804">Transcription</keyword>
<name>A0A2K4XAQ0_PSEVC</name>
<dbReference type="GO" id="GO:0003700">
    <property type="term" value="F:DNA-binding transcription factor activity"/>
    <property type="evidence" value="ECO:0007669"/>
    <property type="project" value="InterPro"/>
</dbReference>
<dbReference type="Pfam" id="PF12802">
    <property type="entry name" value="MarR_2"/>
    <property type="match status" value="1"/>
</dbReference>
<dbReference type="SMART" id="SM00347">
    <property type="entry name" value="HTH_MARR"/>
    <property type="match status" value="1"/>
</dbReference>
<dbReference type="InterPro" id="IPR000835">
    <property type="entry name" value="HTH_MarR-typ"/>
</dbReference>
<dbReference type="EMBL" id="LT965928">
    <property type="protein sequence ID" value="SOU41385.1"/>
    <property type="molecule type" value="Genomic_DNA"/>
</dbReference>
<evidence type="ECO:0000259" key="4">
    <source>
        <dbReference type="PROSITE" id="PS50995"/>
    </source>
</evidence>
<dbReference type="AlphaFoldDB" id="A0A2K4XAQ0"/>